<dbReference type="KEGG" id="slom:PXH66_13235"/>
<organism evidence="5 6">
    <name type="scientific">Synoicihabitans lomoniglobus</name>
    <dbReference type="NCBI Taxonomy" id="2909285"/>
    <lineage>
        <taxon>Bacteria</taxon>
        <taxon>Pseudomonadati</taxon>
        <taxon>Verrucomicrobiota</taxon>
        <taxon>Opitutia</taxon>
        <taxon>Opitutales</taxon>
        <taxon>Opitutaceae</taxon>
        <taxon>Synoicihabitans</taxon>
    </lineage>
</organism>
<dbReference type="PANTHER" id="PTHR10434">
    <property type="entry name" value="1-ACYL-SN-GLYCEROL-3-PHOSPHATE ACYLTRANSFERASE"/>
    <property type="match status" value="1"/>
</dbReference>
<dbReference type="CDD" id="cd07989">
    <property type="entry name" value="LPLAT_AGPAT-like"/>
    <property type="match status" value="1"/>
</dbReference>
<dbReference type="Pfam" id="PF01553">
    <property type="entry name" value="Acyltransferase"/>
    <property type="match status" value="1"/>
</dbReference>
<gene>
    <name evidence="5" type="ORF">PXH66_13235</name>
</gene>
<comment type="pathway">
    <text evidence="1">Lipid metabolism.</text>
</comment>
<evidence type="ECO:0000259" key="4">
    <source>
        <dbReference type="SMART" id="SM00563"/>
    </source>
</evidence>
<dbReference type="GO" id="GO:0006654">
    <property type="term" value="P:phosphatidic acid biosynthetic process"/>
    <property type="evidence" value="ECO:0007669"/>
    <property type="project" value="TreeGrafter"/>
</dbReference>
<dbReference type="Proteomes" id="UP001218638">
    <property type="component" value="Chromosome"/>
</dbReference>
<dbReference type="SUPFAM" id="SSF69593">
    <property type="entry name" value="Glycerol-3-phosphate (1)-acyltransferase"/>
    <property type="match status" value="1"/>
</dbReference>
<dbReference type="RefSeq" id="WP_330928647.1">
    <property type="nucleotide sequence ID" value="NZ_CP119075.1"/>
</dbReference>
<evidence type="ECO:0000313" key="5">
    <source>
        <dbReference type="EMBL" id="WED63295.1"/>
    </source>
</evidence>
<dbReference type="AlphaFoldDB" id="A0AAE9ZV07"/>
<dbReference type="GO" id="GO:0003841">
    <property type="term" value="F:1-acylglycerol-3-phosphate O-acyltransferase activity"/>
    <property type="evidence" value="ECO:0007669"/>
    <property type="project" value="TreeGrafter"/>
</dbReference>
<evidence type="ECO:0000256" key="2">
    <source>
        <dbReference type="ARBA" id="ARBA00022679"/>
    </source>
</evidence>
<keyword evidence="3 5" id="KW-0012">Acyltransferase</keyword>
<name>A0AAE9ZV07_9BACT</name>
<accession>A0AAE9ZV07</accession>
<sequence length="220" mass="23952">MSQSFPQVLMTPVYGVSHYIFATAHGMFFRGEVAGIENIPTTGGFLIAANHASHLDPPAIGSQVPRQIAFFARKTLWKGGRLSWWMDQAGCIPVDRDGAGSDVSAIKRVLRTLQDGRPLILFPEGTRSHDGELQTAKSGVGMIACRARVPVVPVRIFDSHLAWGRGRTIKPGVPVSIVFGQPMPITEIEDKSAGKERYQIASERIMARIASLPRPPVTVV</sequence>
<evidence type="ECO:0000256" key="3">
    <source>
        <dbReference type="ARBA" id="ARBA00023315"/>
    </source>
</evidence>
<dbReference type="InterPro" id="IPR002123">
    <property type="entry name" value="Plipid/glycerol_acylTrfase"/>
</dbReference>
<evidence type="ECO:0000256" key="1">
    <source>
        <dbReference type="ARBA" id="ARBA00005189"/>
    </source>
</evidence>
<dbReference type="SMART" id="SM00563">
    <property type="entry name" value="PlsC"/>
    <property type="match status" value="1"/>
</dbReference>
<dbReference type="EMBL" id="CP119075">
    <property type="protein sequence ID" value="WED63295.1"/>
    <property type="molecule type" value="Genomic_DNA"/>
</dbReference>
<dbReference type="PANTHER" id="PTHR10434:SF11">
    <property type="entry name" value="1-ACYL-SN-GLYCEROL-3-PHOSPHATE ACYLTRANSFERASE"/>
    <property type="match status" value="1"/>
</dbReference>
<protein>
    <submittedName>
        <fullName evidence="5">Lysophospholipid acyltransferase family protein</fullName>
    </submittedName>
</protein>
<reference evidence="5" key="1">
    <citation type="submission" date="2023-03" db="EMBL/GenBank/DDBJ databases">
        <title>Lomoglobus Profundus gen. nov., sp. nov., a novel member of the phylum Verrucomicrobia, isolated from deep-marine sediment of South China Sea.</title>
        <authorList>
            <person name="Ahmad T."/>
            <person name="Ishaq S.E."/>
            <person name="Wang F."/>
        </authorList>
    </citation>
    <scope>NUCLEOTIDE SEQUENCE</scope>
    <source>
        <strain evidence="5">LMO-M01</strain>
    </source>
</reference>
<keyword evidence="6" id="KW-1185">Reference proteome</keyword>
<evidence type="ECO:0000313" key="6">
    <source>
        <dbReference type="Proteomes" id="UP001218638"/>
    </source>
</evidence>
<keyword evidence="2" id="KW-0808">Transferase</keyword>
<feature type="domain" description="Phospholipid/glycerol acyltransferase" evidence="4">
    <location>
        <begin position="45"/>
        <end position="159"/>
    </location>
</feature>
<proteinExistence type="predicted"/>